<sequence length="59" mass="6679">MTGDRCERRSFKPCSPGEKGCILYGKATFTPQETPVEDRLKRSFREAPKNAFASKKRGI</sequence>
<dbReference type="EMBL" id="BX571660">
    <property type="protein sequence ID" value="CAE10287.1"/>
    <property type="molecule type" value="Genomic_DNA"/>
</dbReference>
<dbReference type="KEGG" id="wsu:WS1204"/>
<dbReference type="STRING" id="273121.WS1204"/>
<keyword evidence="2" id="KW-1185">Reference proteome</keyword>
<dbReference type="AlphaFoldDB" id="Q7MRM5"/>
<name>Q7MRM5_WOLSU</name>
<accession>Q7MRM5</accession>
<reference evidence="1 2" key="1">
    <citation type="journal article" date="2003" name="Proc. Natl. Acad. Sci. U.S.A.">
        <title>Complete genome sequence and analysis of Wolinella succinogenes.</title>
        <authorList>
            <person name="Baar C."/>
            <person name="Eppinger M."/>
            <person name="Raddatz G."/>
            <person name="Simon JM."/>
            <person name="Lanz C."/>
            <person name="Klimmek O."/>
            <person name="Nandakumar R."/>
            <person name="Gross R."/>
            <person name="Rosinus A."/>
            <person name="Keller H."/>
            <person name="Jagtap P."/>
            <person name="Linke B."/>
            <person name="Meyer F."/>
            <person name="Lederer H."/>
            <person name="Schuster S.C."/>
        </authorList>
    </citation>
    <scope>NUCLEOTIDE SEQUENCE [LARGE SCALE GENOMIC DNA]</scope>
    <source>
        <strain evidence="2">ATCC 29543 / DSM 1740 / CCUG 13145 / JCM 31913 / LMG 7466 / NCTC 11488 / FDC 602W</strain>
    </source>
</reference>
<dbReference type="HOGENOM" id="CLU_2959747_0_0_7"/>
<dbReference type="Proteomes" id="UP000000422">
    <property type="component" value="Chromosome"/>
</dbReference>
<gene>
    <name evidence="1" type="primary">ftsA</name>
    <name evidence="1" type="ordered locus">WS1204</name>
</gene>
<evidence type="ECO:0000313" key="2">
    <source>
        <dbReference type="Proteomes" id="UP000000422"/>
    </source>
</evidence>
<protein>
    <submittedName>
        <fullName evidence="1">Uncharacterized protein</fullName>
    </submittedName>
</protein>
<organism evidence="2">
    <name type="scientific">Wolinella succinogenes (strain ATCC 29543 / DSM 1740 / CCUG 13145 / JCM 31913 / LMG 7466 / NCTC 11488 / FDC 602W)</name>
    <name type="common">Vibrio succinogenes</name>
    <dbReference type="NCBI Taxonomy" id="273121"/>
    <lineage>
        <taxon>Bacteria</taxon>
        <taxon>Pseudomonadati</taxon>
        <taxon>Campylobacterota</taxon>
        <taxon>Epsilonproteobacteria</taxon>
        <taxon>Campylobacterales</taxon>
        <taxon>Helicobacteraceae</taxon>
        <taxon>Wolinella</taxon>
    </lineage>
</organism>
<proteinExistence type="predicted"/>
<evidence type="ECO:0000313" key="1">
    <source>
        <dbReference type="EMBL" id="CAE10287.1"/>
    </source>
</evidence>